<dbReference type="EMBL" id="GBXM01027533">
    <property type="protein sequence ID" value="JAH81044.1"/>
    <property type="molecule type" value="Transcribed_RNA"/>
</dbReference>
<name>A0A0E9VSD3_ANGAN</name>
<dbReference type="AlphaFoldDB" id="A0A0E9VSD3"/>
<feature type="signal peptide" evidence="1">
    <location>
        <begin position="1"/>
        <end position="21"/>
    </location>
</feature>
<evidence type="ECO:0000256" key="1">
    <source>
        <dbReference type="SAM" id="SignalP"/>
    </source>
</evidence>
<feature type="chain" id="PRO_5002434483" evidence="1">
    <location>
        <begin position="22"/>
        <end position="37"/>
    </location>
</feature>
<sequence length="37" mass="4106">MTSFNTLWLFRISVTASECLAILPTCDIAKILTESSE</sequence>
<proteinExistence type="predicted"/>
<keyword evidence="1" id="KW-0732">Signal</keyword>
<accession>A0A0E9VSD3</accession>
<reference evidence="2" key="2">
    <citation type="journal article" date="2015" name="Fish Shellfish Immunol.">
        <title>Early steps in the European eel (Anguilla anguilla)-Vibrio vulnificus interaction in the gills: Role of the RtxA13 toxin.</title>
        <authorList>
            <person name="Callol A."/>
            <person name="Pajuelo D."/>
            <person name="Ebbesson L."/>
            <person name="Teles M."/>
            <person name="MacKenzie S."/>
            <person name="Amaro C."/>
        </authorList>
    </citation>
    <scope>NUCLEOTIDE SEQUENCE</scope>
</reference>
<protein>
    <submittedName>
        <fullName evidence="2">Uncharacterized protein</fullName>
    </submittedName>
</protein>
<organism evidence="2">
    <name type="scientific">Anguilla anguilla</name>
    <name type="common">European freshwater eel</name>
    <name type="synonym">Muraena anguilla</name>
    <dbReference type="NCBI Taxonomy" id="7936"/>
    <lineage>
        <taxon>Eukaryota</taxon>
        <taxon>Metazoa</taxon>
        <taxon>Chordata</taxon>
        <taxon>Craniata</taxon>
        <taxon>Vertebrata</taxon>
        <taxon>Euteleostomi</taxon>
        <taxon>Actinopterygii</taxon>
        <taxon>Neopterygii</taxon>
        <taxon>Teleostei</taxon>
        <taxon>Anguilliformes</taxon>
        <taxon>Anguillidae</taxon>
        <taxon>Anguilla</taxon>
    </lineage>
</organism>
<evidence type="ECO:0000313" key="2">
    <source>
        <dbReference type="EMBL" id="JAH81044.1"/>
    </source>
</evidence>
<reference evidence="2" key="1">
    <citation type="submission" date="2014-11" db="EMBL/GenBank/DDBJ databases">
        <authorList>
            <person name="Amaro Gonzalez C."/>
        </authorList>
    </citation>
    <scope>NUCLEOTIDE SEQUENCE</scope>
</reference>